<comment type="similarity">
    <text evidence="1">Belongs to the UPF0065 (bug) family.</text>
</comment>
<evidence type="ECO:0000313" key="4">
    <source>
        <dbReference type="Proteomes" id="UP000564885"/>
    </source>
</evidence>
<dbReference type="InterPro" id="IPR005064">
    <property type="entry name" value="BUG"/>
</dbReference>
<protein>
    <submittedName>
        <fullName evidence="3">Tripartite tricarboxylate transporter substrate binding protein</fullName>
    </submittedName>
</protein>
<evidence type="ECO:0000256" key="2">
    <source>
        <dbReference type="SAM" id="SignalP"/>
    </source>
</evidence>
<dbReference type="RefSeq" id="WP_171216415.1">
    <property type="nucleotide sequence ID" value="NZ_JABEPP010000001.1"/>
</dbReference>
<keyword evidence="4" id="KW-1185">Reference proteome</keyword>
<dbReference type="Proteomes" id="UP000564885">
    <property type="component" value="Unassembled WGS sequence"/>
</dbReference>
<reference evidence="3 4" key="1">
    <citation type="submission" date="2020-04" db="EMBL/GenBank/DDBJ databases">
        <title>Enterovirga sp. isolate from soil.</title>
        <authorList>
            <person name="Chea S."/>
            <person name="Kim D.-U."/>
        </authorList>
    </citation>
    <scope>NUCLEOTIDE SEQUENCE [LARGE SCALE GENOMIC DNA]</scope>
    <source>
        <strain evidence="3 4">DB1703</strain>
    </source>
</reference>
<dbReference type="Gene3D" id="3.40.190.150">
    <property type="entry name" value="Bordetella uptake gene, domain 1"/>
    <property type="match status" value="1"/>
</dbReference>
<dbReference type="Pfam" id="PF03401">
    <property type="entry name" value="TctC"/>
    <property type="match status" value="1"/>
</dbReference>
<evidence type="ECO:0000256" key="1">
    <source>
        <dbReference type="ARBA" id="ARBA00006987"/>
    </source>
</evidence>
<dbReference type="EMBL" id="JABEPP010000001">
    <property type="protein sequence ID" value="NNM70886.1"/>
    <property type="molecule type" value="Genomic_DNA"/>
</dbReference>
<dbReference type="PANTHER" id="PTHR42928:SF5">
    <property type="entry name" value="BLR1237 PROTEIN"/>
    <property type="match status" value="1"/>
</dbReference>
<proteinExistence type="inferred from homology"/>
<dbReference type="PIRSF" id="PIRSF017082">
    <property type="entry name" value="YflP"/>
    <property type="match status" value="1"/>
</dbReference>
<dbReference type="Gene3D" id="3.40.190.10">
    <property type="entry name" value="Periplasmic binding protein-like II"/>
    <property type="match status" value="1"/>
</dbReference>
<name>A0A849HTR2_9HYPH</name>
<accession>A0A849HTR2</accession>
<organism evidence="3 4">
    <name type="scientific">Enterovirga aerilata</name>
    <dbReference type="NCBI Taxonomy" id="2730920"/>
    <lineage>
        <taxon>Bacteria</taxon>
        <taxon>Pseudomonadati</taxon>
        <taxon>Pseudomonadota</taxon>
        <taxon>Alphaproteobacteria</taxon>
        <taxon>Hyphomicrobiales</taxon>
        <taxon>Methylobacteriaceae</taxon>
        <taxon>Enterovirga</taxon>
    </lineage>
</organism>
<feature type="chain" id="PRO_5032763608" evidence="2">
    <location>
        <begin position="26"/>
        <end position="327"/>
    </location>
</feature>
<dbReference type="SUPFAM" id="SSF53850">
    <property type="entry name" value="Periplasmic binding protein-like II"/>
    <property type="match status" value="1"/>
</dbReference>
<dbReference type="InterPro" id="IPR042100">
    <property type="entry name" value="Bug_dom1"/>
</dbReference>
<dbReference type="AlphaFoldDB" id="A0A849HTR2"/>
<comment type="caution">
    <text evidence="3">The sequence shown here is derived from an EMBL/GenBank/DDBJ whole genome shotgun (WGS) entry which is preliminary data.</text>
</comment>
<dbReference type="CDD" id="cd07012">
    <property type="entry name" value="PBP2_Bug_TTT"/>
    <property type="match status" value="1"/>
</dbReference>
<dbReference type="PANTHER" id="PTHR42928">
    <property type="entry name" value="TRICARBOXYLATE-BINDING PROTEIN"/>
    <property type="match status" value="1"/>
</dbReference>
<feature type="signal peptide" evidence="2">
    <location>
        <begin position="1"/>
        <end position="25"/>
    </location>
</feature>
<evidence type="ECO:0000313" key="3">
    <source>
        <dbReference type="EMBL" id="NNM70886.1"/>
    </source>
</evidence>
<gene>
    <name evidence="3" type="ORF">HJG44_00565</name>
</gene>
<keyword evidence="2" id="KW-0732">Signal</keyword>
<sequence>MRFSITRRIALAGLGAAGFARPALAQADWPRQPVRIIVPYPAGGSTDVLTRILAERLKERLGGTWVIENRPGAGGNIGIDAVAKSEPDGYTIGSATVGHFSINQYLYAKMSWDPDRDIAPVSMTWELPNVAVVPSEHVPAKTLGEFIAWAKAREGGIFYGSPGVGTTPHLSGALFCTRNGIRGTHVPFRGAAATIPAMLKGDIQFAIDNLASYTSIIESRQMRALAVTSPTRWPTMKDVPTMKEAGMDDFVVTSWAAFVVPKATPAAIVQKVSQALQQIAKEPAVQERFQTAGARVLGSPPEDVTRLAHKERPMWQEMVRVSGAKLE</sequence>